<dbReference type="GeneID" id="108567533"/>
<sequence>MESWFKISLLLCVFGFIKEFRPSEPFIYEYLSGPWRDLDDDEVTQKVYPVGTYSYLVHLLLVFLITDFLRYKALIVILGLSGIIVWSMLIWTTSLFHLQVLEGVYGTFMSCEVAYYTYIYAKVDTKYYLQVSSHTRASILAGRALSSIVAQLLISFELMDYKELNYISLGAMIIASCWSLFLPNVKKSIYFHQDGVEKVQMSSKFRGAFTLMKTHFLESFSNRYALKWSIWWALTTAGFIQVQVYAQPLWGEILDSSEGSVYNGAVEAAATLLGFLSALFAGYLKIEWKGKGELVLSICAIIAGGLIVLSSQTEYVMVSYICYALYCCIYQFMITIASSEIAKCIADDSYGLVFGINTFIALVLQTILTLIFVEEKGFHMKPRDQHLVYGIYHFLISIVFIIIGLISLAKRRRNNSKRSLTIQ</sequence>
<dbReference type="NCBIfam" id="TIGR00806">
    <property type="entry name" value="rfc"/>
    <property type="match status" value="1"/>
</dbReference>
<name>A0ABM1N9Q2_NICVS</name>
<feature type="transmembrane region" description="Helical" evidence="3">
    <location>
        <begin position="103"/>
        <end position="120"/>
    </location>
</feature>
<feature type="transmembrane region" description="Helical" evidence="3">
    <location>
        <begin position="164"/>
        <end position="182"/>
    </location>
</feature>
<evidence type="ECO:0000256" key="2">
    <source>
        <dbReference type="PIRNR" id="PIRNR028739"/>
    </source>
</evidence>
<dbReference type="RefSeq" id="XP_017783551.1">
    <property type="nucleotide sequence ID" value="XM_017928062.1"/>
</dbReference>
<evidence type="ECO:0000313" key="8">
    <source>
        <dbReference type="RefSeq" id="XP_017783553.1"/>
    </source>
</evidence>
<dbReference type="RefSeq" id="XP_017783550.1">
    <property type="nucleotide sequence ID" value="XM_017928061.1"/>
</dbReference>
<evidence type="ECO:0000313" key="6">
    <source>
        <dbReference type="RefSeq" id="XP_017783551.1"/>
    </source>
</evidence>
<keyword evidence="3" id="KW-1133">Transmembrane helix</keyword>
<evidence type="ECO:0000256" key="1">
    <source>
        <dbReference type="ARBA" id="ARBA00005773"/>
    </source>
</evidence>
<dbReference type="Gene3D" id="1.20.1250.20">
    <property type="entry name" value="MFS general substrate transporter like domains"/>
    <property type="match status" value="1"/>
</dbReference>
<protein>
    <submittedName>
        <fullName evidence="5 6">Thiamine transporter 1-like</fullName>
    </submittedName>
</protein>
<feature type="transmembrane region" description="Helical" evidence="3">
    <location>
        <begin position="73"/>
        <end position="91"/>
    </location>
</feature>
<organism evidence="4 7">
    <name type="scientific">Nicrophorus vespilloides</name>
    <name type="common">Boreal carrion beetle</name>
    <dbReference type="NCBI Taxonomy" id="110193"/>
    <lineage>
        <taxon>Eukaryota</taxon>
        <taxon>Metazoa</taxon>
        <taxon>Ecdysozoa</taxon>
        <taxon>Arthropoda</taxon>
        <taxon>Hexapoda</taxon>
        <taxon>Insecta</taxon>
        <taxon>Pterygota</taxon>
        <taxon>Neoptera</taxon>
        <taxon>Endopterygota</taxon>
        <taxon>Coleoptera</taxon>
        <taxon>Polyphaga</taxon>
        <taxon>Staphyliniformia</taxon>
        <taxon>Silphidae</taxon>
        <taxon>Nicrophorinae</taxon>
        <taxon>Nicrophorus</taxon>
    </lineage>
</organism>
<dbReference type="PIRSF" id="PIRSF028739">
    <property type="entry name" value="Folate_carrier"/>
    <property type="match status" value="1"/>
</dbReference>
<evidence type="ECO:0000313" key="5">
    <source>
        <dbReference type="RefSeq" id="XP_017783550.1"/>
    </source>
</evidence>
<dbReference type="SUPFAM" id="SSF103473">
    <property type="entry name" value="MFS general substrate transporter"/>
    <property type="match status" value="1"/>
</dbReference>
<keyword evidence="2" id="KW-0813">Transport</keyword>
<proteinExistence type="inferred from homology"/>
<evidence type="ECO:0000313" key="4">
    <source>
        <dbReference type="Proteomes" id="UP000695000"/>
    </source>
</evidence>
<dbReference type="PANTHER" id="PTHR10686:SF18">
    <property type="entry name" value="IP11787P-RELATED"/>
    <property type="match status" value="1"/>
</dbReference>
<keyword evidence="3" id="KW-0812">Transmembrane</keyword>
<accession>A0ABM1N9Q2</accession>
<feature type="transmembrane region" description="Helical" evidence="3">
    <location>
        <begin position="350"/>
        <end position="371"/>
    </location>
</feature>
<comment type="similarity">
    <text evidence="1 2">Belongs to the reduced folate carrier (RFC) transporter (TC 2.A.48) family.</text>
</comment>
<dbReference type="RefSeq" id="XP_017783552.1">
    <property type="nucleotide sequence ID" value="XM_017928063.1"/>
</dbReference>
<keyword evidence="2 3" id="KW-0472">Membrane</keyword>
<feature type="transmembrane region" description="Helical" evidence="3">
    <location>
        <begin position="317"/>
        <end position="338"/>
    </location>
</feature>
<dbReference type="Pfam" id="PF01770">
    <property type="entry name" value="Folate_carrier"/>
    <property type="match status" value="1"/>
</dbReference>
<dbReference type="Proteomes" id="UP000695000">
    <property type="component" value="Unplaced"/>
</dbReference>
<keyword evidence="4" id="KW-1185">Reference proteome</keyword>
<feature type="transmembrane region" description="Helical" evidence="3">
    <location>
        <begin position="391"/>
        <end position="409"/>
    </location>
</feature>
<comment type="subcellular location">
    <subcellularLocation>
        <location evidence="2">Membrane</location>
        <topology evidence="2">Multi-pass membrane protein</topology>
    </subcellularLocation>
</comment>
<feature type="transmembrane region" description="Helical" evidence="3">
    <location>
        <begin position="294"/>
        <end position="311"/>
    </location>
</feature>
<dbReference type="InterPro" id="IPR002666">
    <property type="entry name" value="Folate_carrier"/>
</dbReference>
<reference evidence="5 6" key="1">
    <citation type="submission" date="2025-05" db="UniProtKB">
        <authorList>
            <consortium name="RefSeq"/>
        </authorList>
    </citation>
    <scope>IDENTIFICATION</scope>
    <source>
        <tissue evidence="5 6">Whole Larva</tissue>
    </source>
</reference>
<dbReference type="PANTHER" id="PTHR10686">
    <property type="entry name" value="FOLATE TRANSPORTER"/>
    <property type="match status" value="1"/>
</dbReference>
<feature type="transmembrane region" description="Helical" evidence="3">
    <location>
        <begin position="46"/>
        <end position="66"/>
    </location>
</feature>
<gene>
    <name evidence="5 6 7 8" type="primary">LOC108567533</name>
</gene>
<feature type="transmembrane region" description="Helical" evidence="3">
    <location>
        <begin position="140"/>
        <end position="158"/>
    </location>
</feature>
<feature type="transmembrane region" description="Helical" evidence="3">
    <location>
        <begin position="262"/>
        <end position="282"/>
    </location>
</feature>
<evidence type="ECO:0000313" key="7">
    <source>
        <dbReference type="RefSeq" id="XP_017783552.1"/>
    </source>
</evidence>
<evidence type="ECO:0000256" key="3">
    <source>
        <dbReference type="SAM" id="Phobius"/>
    </source>
</evidence>
<dbReference type="RefSeq" id="XP_017783553.1">
    <property type="nucleotide sequence ID" value="XM_017928064.1"/>
</dbReference>
<feature type="transmembrane region" description="Helical" evidence="3">
    <location>
        <begin position="230"/>
        <end position="250"/>
    </location>
</feature>
<dbReference type="InterPro" id="IPR036259">
    <property type="entry name" value="MFS_trans_sf"/>
</dbReference>